<proteinExistence type="predicted"/>
<dbReference type="EnsemblPlants" id="AET7Gv20735000.17">
    <property type="protein sequence ID" value="AET7Gv20735000.17"/>
    <property type="gene ID" value="AET7Gv20735000"/>
</dbReference>
<reference evidence="2" key="3">
    <citation type="journal article" date="2017" name="Nature">
        <title>Genome sequence of the progenitor of the wheat D genome Aegilops tauschii.</title>
        <authorList>
            <person name="Luo M.C."/>
            <person name="Gu Y.Q."/>
            <person name="Puiu D."/>
            <person name="Wang H."/>
            <person name="Twardziok S.O."/>
            <person name="Deal K.R."/>
            <person name="Huo N."/>
            <person name="Zhu T."/>
            <person name="Wang L."/>
            <person name="Wang Y."/>
            <person name="McGuire P.E."/>
            <person name="Liu S."/>
            <person name="Long H."/>
            <person name="Ramasamy R.K."/>
            <person name="Rodriguez J.C."/>
            <person name="Van S.L."/>
            <person name="Yuan L."/>
            <person name="Wang Z."/>
            <person name="Xia Z."/>
            <person name="Xiao L."/>
            <person name="Anderson O.D."/>
            <person name="Ouyang S."/>
            <person name="Liang Y."/>
            <person name="Zimin A.V."/>
            <person name="Pertea G."/>
            <person name="Qi P."/>
            <person name="Bennetzen J.L."/>
            <person name="Dai X."/>
            <person name="Dawson M.W."/>
            <person name="Muller H.G."/>
            <person name="Kugler K."/>
            <person name="Rivarola-Duarte L."/>
            <person name="Spannagl M."/>
            <person name="Mayer K.F.X."/>
            <person name="Lu F.H."/>
            <person name="Bevan M.W."/>
            <person name="Leroy P."/>
            <person name="Li P."/>
            <person name="You F.M."/>
            <person name="Sun Q."/>
            <person name="Liu Z."/>
            <person name="Lyons E."/>
            <person name="Wicker T."/>
            <person name="Salzberg S.L."/>
            <person name="Devos K.M."/>
            <person name="Dvorak J."/>
        </authorList>
    </citation>
    <scope>NUCLEOTIDE SEQUENCE [LARGE SCALE GENOMIC DNA]</scope>
    <source>
        <strain evidence="2">cv. AL8/78</strain>
    </source>
</reference>
<protein>
    <submittedName>
        <fullName evidence="2">Uncharacterized protein</fullName>
    </submittedName>
</protein>
<accession>A0A453RWG8</accession>
<name>A0A453RWG8_AEGTS</name>
<evidence type="ECO:0000313" key="2">
    <source>
        <dbReference type="EnsemblPlants" id="AET7Gv20735000.17"/>
    </source>
</evidence>
<reference evidence="3" key="2">
    <citation type="journal article" date="2017" name="Nat. Plants">
        <title>The Aegilops tauschii genome reveals multiple impacts of transposons.</title>
        <authorList>
            <person name="Zhao G."/>
            <person name="Zou C."/>
            <person name="Li K."/>
            <person name="Wang K."/>
            <person name="Li T."/>
            <person name="Gao L."/>
            <person name="Zhang X."/>
            <person name="Wang H."/>
            <person name="Yang Z."/>
            <person name="Liu X."/>
            <person name="Jiang W."/>
            <person name="Mao L."/>
            <person name="Kong X."/>
            <person name="Jiao Y."/>
            <person name="Jia J."/>
        </authorList>
    </citation>
    <scope>NUCLEOTIDE SEQUENCE [LARGE SCALE GENOMIC DNA]</scope>
    <source>
        <strain evidence="3">cv. AL8/78</strain>
    </source>
</reference>
<evidence type="ECO:0000313" key="3">
    <source>
        <dbReference type="Proteomes" id="UP000015105"/>
    </source>
</evidence>
<organism evidence="2 3">
    <name type="scientific">Aegilops tauschii subsp. strangulata</name>
    <name type="common">Goatgrass</name>
    <dbReference type="NCBI Taxonomy" id="200361"/>
    <lineage>
        <taxon>Eukaryota</taxon>
        <taxon>Viridiplantae</taxon>
        <taxon>Streptophyta</taxon>
        <taxon>Embryophyta</taxon>
        <taxon>Tracheophyta</taxon>
        <taxon>Spermatophyta</taxon>
        <taxon>Magnoliopsida</taxon>
        <taxon>Liliopsida</taxon>
        <taxon>Poales</taxon>
        <taxon>Poaceae</taxon>
        <taxon>BOP clade</taxon>
        <taxon>Pooideae</taxon>
        <taxon>Triticodae</taxon>
        <taxon>Triticeae</taxon>
        <taxon>Triticinae</taxon>
        <taxon>Aegilops</taxon>
    </lineage>
</organism>
<reference evidence="2" key="5">
    <citation type="journal article" date="2021" name="G3 (Bethesda)">
        <title>Aegilops tauschii genome assembly Aet v5.0 features greater sequence contiguity and improved annotation.</title>
        <authorList>
            <person name="Wang L."/>
            <person name="Zhu T."/>
            <person name="Rodriguez J.C."/>
            <person name="Deal K.R."/>
            <person name="Dubcovsky J."/>
            <person name="McGuire P.E."/>
            <person name="Lux T."/>
            <person name="Spannagl M."/>
            <person name="Mayer K.F.X."/>
            <person name="Baldrich P."/>
            <person name="Meyers B.C."/>
            <person name="Huo N."/>
            <person name="Gu Y.Q."/>
            <person name="Zhou H."/>
            <person name="Devos K.M."/>
            <person name="Bennetzen J.L."/>
            <person name="Unver T."/>
            <person name="Budak H."/>
            <person name="Gulick P.J."/>
            <person name="Galiba G."/>
            <person name="Kalapos B."/>
            <person name="Nelson D.R."/>
            <person name="Li P."/>
            <person name="You F.M."/>
            <person name="Luo M.C."/>
            <person name="Dvorak J."/>
        </authorList>
    </citation>
    <scope>NUCLEOTIDE SEQUENCE [LARGE SCALE GENOMIC DNA]</scope>
    <source>
        <strain evidence="2">cv. AL8/78</strain>
    </source>
</reference>
<sequence length="81" mass="8895">TKHTQKIGEIGSATRPKASFLRLHEAAPPPVRAATPPPSPPPSELRGDLPCPDLIPPRPSPQRYPTNGLFLLCRRVERREG</sequence>
<dbReference type="Gramene" id="AET7Gv20735000.17">
    <property type="protein sequence ID" value="AET7Gv20735000.17"/>
    <property type="gene ID" value="AET7Gv20735000"/>
</dbReference>
<evidence type="ECO:0000256" key="1">
    <source>
        <dbReference type="SAM" id="MobiDB-lite"/>
    </source>
</evidence>
<reference evidence="2" key="4">
    <citation type="submission" date="2019-03" db="UniProtKB">
        <authorList>
            <consortium name="EnsemblPlants"/>
        </authorList>
    </citation>
    <scope>IDENTIFICATION</scope>
</reference>
<dbReference type="AlphaFoldDB" id="A0A453RWG8"/>
<keyword evidence="3" id="KW-1185">Reference proteome</keyword>
<feature type="compositionally biased region" description="Pro residues" evidence="1">
    <location>
        <begin position="27"/>
        <end position="43"/>
    </location>
</feature>
<dbReference type="Proteomes" id="UP000015105">
    <property type="component" value="Chromosome 7D"/>
</dbReference>
<feature type="region of interest" description="Disordered" evidence="1">
    <location>
        <begin position="1"/>
        <end position="66"/>
    </location>
</feature>
<feature type="compositionally biased region" description="Pro residues" evidence="1">
    <location>
        <begin position="53"/>
        <end position="62"/>
    </location>
</feature>
<reference evidence="3" key="1">
    <citation type="journal article" date="2014" name="Science">
        <title>Ancient hybridizations among the ancestral genomes of bread wheat.</title>
        <authorList>
            <consortium name="International Wheat Genome Sequencing Consortium,"/>
            <person name="Marcussen T."/>
            <person name="Sandve S.R."/>
            <person name="Heier L."/>
            <person name="Spannagl M."/>
            <person name="Pfeifer M."/>
            <person name="Jakobsen K.S."/>
            <person name="Wulff B.B."/>
            <person name="Steuernagel B."/>
            <person name="Mayer K.F."/>
            <person name="Olsen O.A."/>
        </authorList>
    </citation>
    <scope>NUCLEOTIDE SEQUENCE [LARGE SCALE GENOMIC DNA]</scope>
    <source>
        <strain evidence="3">cv. AL8/78</strain>
    </source>
</reference>